<dbReference type="EMBL" id="RBWE01000001">
    <property type="protein sequence ID" value="RKO67640.1"/>
    <property type="molecule type" value="Genomic_DNA"/>
</dbReference>
<dbReference type="AlphaFoldDB" id="A0A494X3Y9"/>
<keyword evidence="2" id="KW-0472">Membrane</keyword>
<name>A0A494X3Y9_9FIRM</name>
<evidence type="ECO:0000313" key="4">
    <source>
        <dbReference type="Proteomes" id="UP000271256"/>
    </source>
</evidence>
<protein>
    <submittedName>
        <fullName evidence="3">Uncharacterized protein</fullName>
    </submittedName>
</protein>
<dbReference type="OrthoDB" id="1809165at2"/>
<keyword evidence="2" id="KW-0812">Transmembrane</keyword>
<reference evidence="3 4" key="1">
    <citation type="submission" date="2018-10" db="EMBL/GenBank/DDBJ databases">
        <authorList>
            <person name="Grouzdev D.S."/>
            <person name="Krutkina M.S."/>
            <person name="Tourova T.P."/>
            <person name="Nazina T.N."/>
        </authorList>
    </citation>
    <scope>NUCLEOTIDE SEQUENCE [LARGE SCALE GENOMIC DNA]</scope>
    <source>
        <strain evidence="3 4">435</strain>
    </source>
</reference>
<evidence type="ECO:0000256" key="1">
    <source>
        <dbReference type="SAM" id="Coils"/>
    </source>
</evidence>
<dbReference type="Gene3D" id="1.20.5.2280">
    <property type="match status" value="1"/>
</dbReference>
<keyword evidence="4" id="KW-1185">Reference proteome</keyword>
<accession>A0A494X3Y9</accession>
<dbReference type="RefSeq" id="WP_121452048.1">
    <property type="nucleotide sequence ID" value="NZ_RBWE01000001.1"/>
</dbReference>
<keyword evidence="1" id="KW-0175">Coiled coil</keyword>
<keyword evidence="2" id="KW-1133">Transmembrane helix</keyword>
<comment type="caution">
    <text evidence="3">The sequence shown here is derived from an EMBL/GenBank/DDBJ whole genome shotgun (WGS) entry which is preliminary data.</text>
</comment>
<evidence type="ECO:0000256" key="2">
    <source>
        <dbReference type="SAM" id="Phobius"/>
    </source>
</evidence>
<dbReference type="Proteomes" id="UP000271256">
    <property type="component" value="Unassembled WGS sequence"/>
</dbReference>
<gene>
    <name evidence="3" type="ORF">D7024_12195</name>
</gene>
<proteinExistence type="predicted"/>
<feature type="coiled-coil region" evidence="1">
    <location>
        <begin position="42"/>
        <end position="83"/>
    </location>
</feature>
<organism evidence="3 4">
    <name type="scientific">Desulfofundulus salinus</name>
    <dbReference type="NCBI Taxonomy" id="2419843"/>
    <lineage>
        <taxon>Bacteria</taxon>
        <taxon>Bacillati</taxon>
        <taxon>Bacillota</taxon>
        <taxon>Clostridia</taxon>
        <taxon>Eubacteriales</taxon>
        <taxon>Peptococcaceae</taxon>
        <taxon>Desulfofundulus</taxon>
    </lineage>
</organism>
<evidence type="ECO:0000313" key="3">
    <source>
        <dbReference type="EMBL" id="RKO67640.1"/>
    </source>
</evidence>
<feature type="transmembrane region" description="Helical" evidence="2">
    <location>
        <begin position="77"/>
        <end position="96"/>
    </location>
</feature>
<sequence>MATAQGKEKEVVDSLAQTIRQRIVTPTERRFKQLDGQVTSLNAALHDRYQEWRSAMEELEKRVTRLEQELSQAEKQIRGLAFALALLLAGASFLLLKGW</sequence>